<dbReference type="Proteomes" id="UP000482960">
    <property type="component" value="Unassembled WGS sequence"/>
</dbReference>
<feature type="domain" description="M23ase beta-sheet core" evidence="2">
    <location>
        <begin position="144"/>
        <end position="233"/>
    </location>
</feature>
<dbReference type="RefSeq" id="WP_173077223.1">
    <property type="nucleotide sequence ID" value="NZ_BAABJB010000007.1"/>
</dbReference>
<feature type="signal peptide" evidence="1">
    <location>
        <begin position="1"/>
        <end position="18"/>
    </location>
</feature>
<reference evidence="3 4" key="2">
    <citation type="submission" date="2020-03" db="EMBL/GenBank/DDBJ databases">
        <authorList>
            <person name="Ichikawa N."/>
            <person name="Kimura A."/>
            <person name="Kitahashi Y."/>
            <person name="Uohara A."/>
        </authorList>
    </citation>
    <scope>NUCLEOTIDE SEQUENCE [LARGE SCALE GENOMIC DNA]</scope>
    <source>
        <strain evidence="3 4">NBRC 108638</strain>
    </source>
</reference>
<dbReference type="AlphaFoldDB" id="A0A6V8L4Y9"/>
<evidence type="ECO:0000259" key="2">
    <source>
        <dbReference type="Pfam" id="PF01551"/>
    </source>
</evidence>
<dbReference type="InterPro" id="IPR016047">
    <property type="entry name" value="M23ase_b-sheet_dom"/>
</dbReference>
<accession>A0A6V8L4Y9</accession>
<proteinExistence type="predicted"/>
<feature type="chain" id="PRO_5028809802" description="M23ase beta-sheet core domain-containing protein" evidence="1">
    <location>
        <begin position="19"/>
        <end position="363"/>
    </location>
</feature>
<dbReference type="SUPFAM" id="SSF51261">
    <property type="entry name" value="Duplicated hybrid motif"/>
    <property type="match status" value="1"/>
</dbReference>
<dbReference type="Gene3D" id="2.70.70.10">
    <property type="entry name" value="Glucose Permease (Domain IIA)"/>
    <property type="match status" value="1"/>
</dbReference>
<dbReference type="CDD" id="cd12797">
    <property type="entry name" value="M23_peptidase"/>
    <property type="match status" value="1"/>
</dbReference>
<protein>
    <recommendedName>
        <fullName evidence="2">M23ase beta-sheet core domain-containing protein</fullName>
    </recommendedName>
</protein>
<sequence>MLAFAVSALLLVPGLAAASPDLEAAVKAKIGTGAQVTIAPRTTGEWGFGAVVRPAPAAEHAYPDGWLFVARRTATRWKVALEGEAAFARLSAAASILSPDERRVLGNRTESDGDRRTGMRLPYGLGQTWRYTGGPHPMGGTVRSSIDLAGGDGKVLAARGGLAYTMCKSGKGWVRVVHDRGYATDYYHLEGNIKVDGRAVAEGAFLGNIGNDVSCGGRSTGKHVHLSLRRNGVYAPIDGYAFGKWVIVATGKAYSGLARHGSKQVGVGGGLFNYGPLGLAQGIVDTDGGSTLNRRTGPGTTFPIAGKLADGDTVTIACSARGTRHTGRGGYTSDLWNKLTDGSWISDVYVWTGTGEPVNGLCT</sequence>
<evidence type="ECO:0000256" key="1">
    <source>
        <dbReference type="SAM" id="SignalP"/>
    </source>
</evidence>
<keyword evidence="1" id="KW-0732">Signal</keyword>
<keyword evidence="4" id="KW-1185">Reference proteome</keyword>
<evidence type="ECO:0000313" key="3">
    <source>
        <dbReference type="EMBL" id="GFJ89679.1"/>
    </source>
</evidence>
<organism evidence="3 4">
    <name type="scientific">Phytohabitans rumicis</name>
    <dbReference type="NCBI Taxonomy" id="1076125"/>
    <lineage>
        <taxon>Bacteria</taxon>
        <taxon>Bacillati</taxon>
        <taxon>Actinomycetota</taxon>
        <taxon>Actinomycetes</taxon>
        <taxon>Micromonosporales</taxon>
        <taxon>Micromonosporaceae</taxon>
    </lineage>
</organism>
<comment type="caution">
    <text evidence="3">The sequence shown here is derived from an EMBL/GenBank/DDBJ whole genome shotgun (WGS) entry which is preliminary data.</text>
</comment>
<dbReference type="EMBL" id="BLPG01000001">
    <property type="protein sequence ID" value="GFJ89679.1"/>
    <property type="molecule type" value="Genomic_DNA"/>
</dbReference>
<evidence type="ECO:0000313" key="4">
    <source>
        <dbReference type="Proteomes" id="UP000482960"/>
    </source>
</evidence>
<reference evidence="3 4" key="1">
    <citation type="submission" date="2020-03" db="EMBL/GenBank/DDBJ databases">
        <title>Whole genome shotgun sequence of Phytohabitans rumicis NBRC 108638.</title>
        <authorList>
            <person name="Komaki H."/>
            <person name="Tamura T."/>
        </authorList>
    </citation>
    <scope>NUCLEOTIDE SEQUENCE [LARGE SCALE GENOMIC DNA]</scope>
    <source>
        <strain evidence="3 4">NBRC 108638</strain>
    </source>
</reference>
<dbReference type="Pfam" id="PF01551">
    <property type="entry name" value="Peptidase_M23"/>
    <property type="match status" value="1"/>
</dbReference>
<gene>
    <name evidence="3" type="ORF">Prum_033210</name>
</gene>
<name>A0A6V8L4Y9_9ACTN</name>
<dbReference type="InterPro" id="IPR011055">
    <property type="entry name" value="Dup_hybrid_motif"/>
</dbReference>